<evidence type="ECO:0000313" key="2">
    <source>
        <dbReference type="EMBL" id="CTQ43037.1"/>
    </source>
</evidence>
<evidence type="ECO:0000256" key="1">
    <source>
        <dbReference type="SAM" id="Phobius"/>
    </source>
</evidence>
<gene>
    <name evidence="2" type="ORF">LAL4801_01474</name>
</gene>
<organism evidence="2 3">
    <name type="scientific">Roseibium aggregatum</name>
    <dbReference type="NCBI Taxonomy" id="187304"/>
    <lineage>
        <taxon>Bacteria</taxon>
        <taxon>Pseudomonadati</taxon>
        <taxon>Pseudomonadota</taxon>
        <taxon>Alphaproteobacteria</taxon>
        <taxon>Hyphomicrobiales</taxon>
        <taxon>Stappiaceae</taxon>
        <taxon>Roseibium</taxon>
    </lineage>
</organism>
<proteinExistence type="predicted"/>
<name>A0A0M6Y019_9HYPH</name>
<protein>
    <submittedName>
        <fullName evidence="2">Uncharacterized protein</fullName>
    </submittedName>
</protein>
<feature type="transmembrane region" description="Helical" evidence="1">
    <location>
        <begin position="55"/>
        <end position="74"/>
    </location>
</feature>
<dbReference type="AlphaFoldDB" id="A0A0M6Y019"/>
<dbReference type="KEGG" id="lagg:B0E33_22825"/>
<dbReference type="PROSITE" id="PS51257">
    <property type="entry name" value="PROKAR_LIPOPROTEIN"/>
    <property type="match status" value="1"/>
</dbReference>
<dbReference type="OrthoDB" id="7679043at2"/>
<sequence length="77" mass="8109">MPFTKLGTLIAGVVFFLGCIQLALLAGVTLGAVTEPRPGFFLGNLTREQALDSGLLKIMAAVAFGVITEISRSVEKK</sequence>
<keyword evidence="1" id="KW-1133">Transmembrane helix</keyword>
<keyword evidence="3" id="KW-1185">Reference proteome</keyword>
<dbReference type="RefSeq" id="WP_023000821.1">
    <property type="nucleotide sequence ID" value="NZ_CP045617.1"/>
</dbReference>
<accession>A0A0M6Y019</accession>
<dbReference type="EMBL" id="CXST01000001">
    <property type="protein sequence ID" value="CTQ43037.1"/>
    <property type="molecule type" value="Genomic_DNA"/>
</dbReference>
<evidence type="ECO:0000313" key="3">
    <source>
        <dbReference type="Proteomes" id="UP000048926"/>
    </source>
</evidence>
<dbReference type="Proteomes" id="UP000048926">
    <property type="component" value="Unassembled WGS sequence"/>
</dbReference>
<keyword evidence="1" id="KW-0472">Membrane</keyword>
<reference evidence="3" key="1">
    <citation type="submission" date="2015-07" db="EMBL/GenBank/DDBJ databases">
        <authorList>
            <person name="Rodrigo-Torres Lidia"/>
            <person name="Arahal R.David."/>
        </authorList>
    </citation>
    <scope>NUCLEOTIDE SEQUENCE [LARGE SCALE GENOMIC DNA]</scope>
    <source>
        <strain evidence="3">CECT 4801</strain>
    </source>
</reference>
<keyword evidence="1" id="KW-0812">Transmembrane</keyword>